<proteinExistence type="predicted"/>
<dbReference type="InterPro" id="IPR023753">
    <property type="entry name" value="FAD/NAD-binding_dom"/>
</dbReference>
<keyword evidence="1" id="KW-0285">Flavoprotein</keyword>
<dbReference type="Pfam" id="PF07992">
    <property type="entry name" value="Pyr_redox_2"/>
    <property type="match status" value="1"/>
</dbReference>
<organism evidence="5 6">
    <name type="scientific">Saccharopolyspora griseoalba</name>
    <dbReference type="NCBI Taxonomy" id="1431848"/>
    <lineage>
        <taxon>Bacteria</taxon>
        <taxon>Bacillati</taxon>
        <taxon>Actinomycetota</taxon>
        <taxon>Actinomycetes</taxon>
        <taxon>Pseudonocardiales</taxon>
        <taxon>Pseudonocardiaceae</taxon>
        <taxon>Saccharopolyspora</taxon>
    </lineage>
</organism>
<evidence type="ECO:0000259" key="4">
    <source>
        <dbReference type="Pfam" id="PF07992"/>
    </source>
</evidence>
<accession>A0ABW2LPE9</accession>
<evidence type="ECO:0000256" key="3">
    <source>
        <dbReference type="ARBA" id="ARBA00048132"/>
    </source>
</evidence>
<name>A0ABW2LPE9_9PSEU</name>
<evidence type="ECO:0000313" key="5">
    <source>
        <dbReference type="EMBL" id="MFC7343065.1"/>
    </source>
</evidence>
<dbReference type="InterPro" id="IPR036188">
    <property type="entry name" value="FAD/NAD-bd_sf"/>
</dbReference>
<dbReference type="SUPFAM" id="SSF51905">
    <property type="entry name" value="FAD/NAD(P)-binding domain"/>
    <property type="match status" value="1"/>
</dbReference>
<evidence type="ECO:0000256" key="1">
    <source>
        <dbReference type="ARBA" id="ARBA00022630"/>
    </source>
</evidence>
<keyword evidence="6" id="KW-1185">Reference proteome</keyword>
<dbReference type="Gene3D" id="3.50.50.60">
    <property type="entry name" value="FAD/NAD(P)-binding domain"/>
    <property type="match status" value="2"/>
</dbReference>
<comment type="caution">
    <text evidence="5">The sequence shown here is derived from an EMBL/GenBank/DDBJ whole genome shotgun (WGS) entry which is preliminary data.</text>
</comment>
<comment type="catalytic activity">
    <reaction evidence="3">
        <text>[thioredoxin]-dithiol + NADP(+) = [thioredoxin]-disulfide + NADPH + H(+)</text>
        <dbReference type="Rhea" id="RHEA:20345"/>
        <dbReference type="Rhea" id="RHEA-COMP:10698"/>
        <dbReference type="Rhea" id="RHEA-COMP:10700"/>
        <dbReference type="ChEBI" id="CHEBI:15378"/>
        <dbReference type="ChEBI" id="CHEBI:29950"/>
        <dbReference type="ChEBI" id="CHEBI:50058"/>
        <dbReference type="ChEBI" id="CHEBI:57783"/>
        <dbReference type="ChEBI" id="CHEBI:58349"/>
        <dbReference type="EC" id="1.8.1.9"/>
    </reaction>
</comment>
<evidence type="ECO:0000313" key="6">
    <source>
        <dbReference type="Proteomes" id="UP001596504"/>
    </source>
</evidence>
<keyword evidence="2" id="KW-0560">Oxidoreductase</keyword>
<reference evidence="6" key="1">
    <citation type="journal article" date="2019" name="Int. J. Syst. Evol. Microbiol.">
        <title>The Global Catalogue of Microorganisms (GCM) 10K type strain sequencing project: providing services to taxonomists for standard genome sequencing and annotation.</title>
        <authorList>
            <consortium name="The Broad Institute Genomics Platform"/>
            <consortium name="The Broad Institute Genome Sequencing Center for Infectious Disease"/>
            <person name="Wu L."/>
            <person name="Ma J."/>
        </authorList>
    </citation>
    <scope>NUCLEOTIDE SEQUENCE [LARGE SCALE GENOMIC DNA]</scope>
    <source>
        <strain evidence="6">WLHS5</strain>
    </source>
</reference>
<gene>
    <name evidence="5" type="ORF">ACFQRI_16800</name>
</gene>
<dbReference type="Proteomes" id="UP001596504">
    <property type="component" value="Unassembled WGS sequence"/>
</dbReference>
<dbReference type="PRINTS" id="PR00469">
    <property type="entry name" value="PNDRDTASEII"/>
</dbReference>
<dbReference type="PRINTS" id="PR00368">
    <property type="entry name" value="FADPNR"/>
</dbReference>
<sequence>MDYDVLIIGGGAAGLSGGLVLARSRRKIAVLDAGEPRNEPAGHVHGYLSRDGITPVEFFETGRAEVRRCGGEIVPARVVGAKPADPEGFSISLDDGRELTARGLLVATGLADELPDIPGLRERWGDDVLHCPYCHGYEVRDRPLAVLGGDNRPFTMHQAQLVRQWSADVVFFPNTIEPTDEERRRLEARDVEVVDGPVARLVPGAGGLAGVELADGRVVPREVAFVGPQFLPRDQLLGELGCERGENGWVAVDPSGRTSVPGVWAAGNVVDNPAQLVNAAAEGMTAGIALNHHLLAEDVEAALAAT</sequence>
<dbReference type="EMBL" id="JBHTCJ010000008">
    <property type="protein sequence ID" value="MFC7343065.1"/>
    <property type="molecule type" value="Genomic_DNA"/>
</dbReference>
<dbReference type="PANTHER" id="PTHR48105">
    <property type="entry name" value="THIOREDOXIN REDUCTASE 1-RELATED-RELATED"/>
    <property type="match status" value="1"/>
</dbReference>
<protein>
    <submittedName>
        <fullName evidence="5">NAD(P)/FAD-dependent oxidoreductase</fullName>
    </submittedName>
</protein>
<dbReference type="RefSeq" id="WP_380669594.1">
    <property type="nucleotide sequence ID" value="NZ_JBHTCJ010000008.1"/>
</dbReference>
<dbReference type="InterPro" id="IPR050097">
    <property type="entry name" value="Ferredoxin-NADP_redctase_2"/>
</dbReference>
<feature type="domain" description="FAD/NAD(P)-binding" evidence="4">
    <location>
        <begin position="3"/>
        <end position="283"/>
    </location>
</feature>
<evidence type="ECO:0000256" key="2">
    <source>
        <dbReference type="ARBA" id="ARBA00023002"/>
    </source>
</evidence>